<feature type="transmembrane region" description="Helical" evidence="1">
    <location>
        <begin position="61"/>
        <end position="82"/>
    </location>
</feature>
<dbReference type="GO" id="GO:0004519">
    <property type="term" value="F:endonuclease activity"/>
    <property type="evidence" value="ECO:0007669"/>
    <property type="project" value="UniProtKB-KW"/>
</dbReference>
<keyword evidence="1" id="KW-0472">Membrane</keyword>
<dbReference type="Pfam" id="PF03372">
    <property type="entry name" value="Exo_endo_phos"/>
    <property type="match status" value="1"/>
</dbReference>
<dbReference type="Gene3D" id="3.60.10.10">
    <property type="entry name" value="Endonuclease/exonuclease/phosphatase"/>
    <property type="match status" value="1"/>
</dbReference>
<feature type="domain" description="Endonuclease/exonuclease/phosphatase" evidence="2">
    <location>
        <begin position="124"/>
        <end position="326"/>
    </location>
</feature>
<dbReference type="Proteomes" id="UP000334990">
    <property type="component" value="Unassembled WGS sequence"/>
</dbReference>
<reference evidence="3 4" key="1">
    <citation type="submission" date="2019-10" db="EMBL/GenBank/DDBJ databases">
        <title>Whole genome shotgun sequence of Acrocarpospora corrugata NBRC 13972.</title>
        <authorList>
            <person name="Ichikawa N."/>
            <person name="Kimura A."/>
            <person name="Kitahashi Y."/>
            <person name="Komaki H."/>
            <person name="Oguchi A."/>
        </authorList>
    </citation>
    <scope>NUCLEOTIDE SEQUENCE [LARGE SCALE GENOMIC DNA]</scope>
    <source>
        <strain evidence="3 4">NBRC 13972</strain>
    </source>
</reference>
<protein>
    <submittedName>
        <fullName evidence="3">Endonuclease</fullName>
    </submittedName>
</protein>
<comment type="caution">
    <text evidence="3">The sequence shown here is derived from an EMBL/GenBank/DDBJ whole genome shotgun (WGS) entry which is preliminary data.</text>
</comment>
<dbReference type="AlphaFoldDB" id="A0A5M3WHY3"/>
<dbReference type="EMBL" id="BLAD01000120">
    <property type="protein sequence ID" value="GES05958.1"/>
    <property type="molecule type" value="Genomic_DNA"/>
</dbReference>
<evidence type="ECO:0000313" key="4">
    <source>
        <dbReference type="Proteomes" id="UP000334990"/>
    </source>
</evidence>
<keyword evidence="3" id="KW-0540">Nuclease</keyword>
<dbReference type="SUPFAM" id="SSF56219">
    <property type="entry name" value="DNase I-like"/>
    <property type="match status" value="1"/>
</dbReference>
<feature type="transmembrane region" description="Helical" evidence="1">
    <location>
        <begin position="29"/>
        <end position="49"/>
    </location>
</feature>
<dbReference type="InterPro" id="IPR005135">
    <property type="entry name" value="Endo/exonuclease/phosphatase"/>
</dbReference>
<evidence type="ECO:0000256" key="1">
    <source>
        <dbReference type="SAM" id="Phobius"/>
    </source>
</evidence>
<keyword evidence="4" id="KW-1185">Reference proteome</keyword>
<keyword evidence="3" id="KW-0255">Endonuclease</keyword>
<sequence length="344" mass="36360">MEAAAGGVPLAAVRTLEVQQIAAVASRGWIGPALWALLVPFAGWAVLRLTGIEPKFRWSQAVSFTPYAAAATLLPLAAGVALRRWPLALAWLAVAAVFAVIVLPRALPDGNPAVSGPRVRIMALNAFNGTVDAAALMAAIRAARPDVLTLVEYAPWLADSLAEQGLGDLLPNRVGEPLEDAWGSAVFSRYPLRPGDAPIRGPGPAQIPAVVTLPGGQELDVVAVHACAPSSGWRAGCWESSIRVLPPAGGRLRVLAGDFNSSLDHAVLRELVATGYRDAADVMGKGLTMTWPYYEQPSFFPKVAIDHVLADERIAVLGFDAFALPHCDHRATLTELALPEMGRS</sequence>
<gene>
    <name evidence="3" type="ORF">Acor_80270</name>
</gene>
<proteinExistence type="predicted"/>
<dbReference type="InterPro" id="IPR036691">
    <property type="entry name" value="Endo/exonu/phosph_ase_sf"/>
</dbReference>
<evidence type="ECO:0000313" key="3">
    <source>
        <dbReference type="EMBL" id="GES05958.1"/>
    </source>
</evidence>
<accession>A0A5M3WHY3</accession>
<evidence type="ECO:0000259" key="2">
    <source>
        <dbReference type="Pfam" id="PF03372"/>
    </source>
</evidence>
<keyword evidence="1" id="KW-1133">Transmembrane helix</keyword>
<keyword evidence="3" id="KW-0378">Hydrolase</keyword>
<organism evidence="3 4">
    <name type="scientific">Acrocarpospora corrugata</name>
    <dbReference type="NCBI Taxonomy" id="35763"/>
    <lineage>
        <taxon>Bacteria</taxon>
        <taxon>Bacillati</taxon>
        <taxon>Actinomycetota</taxon>
        <taxon>Actinomycetes</taxon>
        <taxon>Streptosporangiales</taxon>
        <taxon>Streptosporangiaceae</taxon>
        <taxon>Acrocarpospora</taxon>
    </lineage>
</organism>
<feature type="transmembrane region" description="Helical" evidence="1">
    <location>
        <begin position="88"/>
        <end position="107"/>
    </location>
</feature>
<name>A0A5M3WHY3_9ACTN</name>
<keyword evidence="1" id="KW-0812">Transmembrane</keyword>